<evidence type="ECO:0000313" key="9">
    <source>
        <dbReference type="Proteomes" id="UP001500518"/>
    </source>
</evidence>
<dbReference type="Proteomes" id="UP001500518">
    <property type="component" value="Unassembled WGS sequence"/>
</dbReference>
<gene>
    <name evidence="8" type="ORF">GCM10023208_07370</name>
</gene>
<comment type="cofactor">
    <cofactor evidence="1 6">
        <name>Zn(2+)</name>
        <dbReference type="ChEBI" id="CHEBI:29105"/>
    </cofactor>
</comment>
<evidence type="ECO:0000256" key="2">
    <source>
        <dbReference type="ARBA" id="ARBA00008072"/>
    </source>
</evidence>
<evidence type="ECO:0000256" key="6">
    <source>
        <dbReference type="RuleBase" id="RU361277"/>
    </source>
</evidence>
<dbReference type="Gene3D" id="3.40.50.720">
    <property type="entry name" value="NAD(P)-binding Rossmann-like Domain"/>
    <property type="match status" value="1"/>
</dbReference>
<dbReference type="InterPro" id="IPR013149">
    <property type="entry name" value="ADH-like_C"/>
</dbReference>
<protein>
    <submittedName>
        <fullName evidence="8">NAD(P)-dependent alcohol dehydrogenase</fullName>
    </submittedName>
</protein>
<dbReference type="Pfam" id="PF00107">
    <property type="entry name" value="ADH_zinc_N"/>
    <property type="match status" value="1"/>
</dbReference>
<sequence>MKITAALSGRGGDAPQLVELEQEAPRAGEMRIRLVATGICHTDLHEHPGRHSPQPIVLGHEGAGVVEELGEGVTGFAVGDHVILSGNSCGQCPSCLAGRPTYCDLAMPLCFGGKRLDGSTALCAGDETVHSHFFGQSSFATHSIVPQRTAVKMAKDLPLEKLGPLGCGVVTGAGGVIEALKVGFGDTIAVFGTGGVGLSAVMAAKLVGARRIVAVDLSDERLELAREFGATDTFRGDQDGLAEAIRQVTGRGVDYTFNTTNAGAVHTLALEVLAMNGTAGFVAAPLPGKDGPWSPQMFAMLAGGRQLRGILGGDANPRTFLPQLAEYWRQGLLPFDRMLKMYPFAEIERAFADAKSGAAIKPVLLMESQDDA</sequence>
<keyword evidence="9" id="KW-1185">Reference proteome</keyword>
<dbReference type="InterPro" id="IPR020843">
    <property type="entry name" value="ER"/>
</dbReference>
<dbReference type="SMART" id="SM00829">
    <property type="entry name" value="PKS_ER"/>
    <property type="match status" value="1"/>
</dbReference>
<keyword evidence="5" id="KW-0560">Oxidoreductase</keyword>
<evidence type="ECO:0000259" key="7">
    <source>
        <dbReference type="SMART" id="SM00829"/>
    </source>
</evidence>
<accession>A0ABP9K3J0</accession>
<evidence type="ECO:0000256" key="4">
    <source>
        <dbReference type="ARBA" id="ARBA00022833"/>
    </source>
</evidence>
<name>A0ABP9K3J0_9SPHN</name>
<keyword evidence="4 6" id="KW-0862">Zinc</keyword>
<keyword evidence="3 6" id="KW-0479">Metal-binding</keyword>
<dbReference type="InterPro" id="IPR013154">
    <property type="entry name" value="ADH-like_N"/>
</dbReference>
<dbReference type="PANTHER" id="PTHR43350">
    <property type="entry name" value="NAD-DEPENDENT ALCOHOL DEHYDROGENASE"/>
    <property type="match status" value="1"/>
</dbReference>
<evidence type="ECO:0000256" key="5">
    <source>
        <dbReference type="ARBA" id="ARBA00023002"/>
    </source>
</evidence>
<reference evidence="9" key="1">
    <citation type="journal article" date="2019" name="Int. J. Syst. Evol. Microbiol.">
        <title>The Global Catalogue of Microorganisms (GCM) 10K type strain sequencing project: providing services to taxonomists for standard genome sequencing and annotation.</title>
        <authorList>
            <consortium name="The Broad Institute Genomics Platform"/>
            <consortium name="The Broad Institute Genome Sequencing Center for Infectious Disease"/>
            <person name="Wu L."/>
            <person name="Ma J."/>
        </authorList>
    </citation>
    <scope>NUCLEOTIDE SEQUENCE [LARGE SCALE GENOMIC DNA]</scope>
    <source>
        <strain evidence="9">JCM 18014</strain>
    </source>
</reference>
<dbReference type="SUPFAM" id="SSF50129">
    <property type="entry name" value="GroES-like"/>
    <property type="match status" value="1"/>
</dbReference>
<dbReference type="SUPFAM" id="SSF51735">
    <property type="entry name" value="NAD(P)-binding Rossmann-fold domains"/>
    <property type="match status" value="1"/>
</dbReference>
<dbReference type="InterPro" id="IPR002328">
    <property type="entry name" value="ADH_Zn_CS"/>
</dbReference>
<evidence type="ECO:0000313" key="8">
    <source>
        <dbReference type="EMBL" id="GAA5049271.1"/>
    </source>
</evidence>
<comment type="caution">
    <text evidence="8">The sequence shown here is derived from an EMBL/GenBank/DDBJ whole genome shotgun (WGS) entry which is preliminary data.</text>
</comment>
<proteinExistence type="inferred from homology"/>
<dbReference type="RefSeq" id="WP_346031782.1">
    <property type="nucleotide sequence ID" value="NZ_BAABHV010000006.1"/>
</dbReference>
<evidence type="ECO:0000256" key="3">
    <source>
        <dbReference type="ARBA" id="ARBA00022723"/>
    </source>
</evidence>
<dbReference type="PANTHER" id="PTHR43350:SF2">
    <property type="entry name" value="GROES-LIKE ZINC-BINDING ALCOHOL DEHYDROGENASE FAMILY PROTEIN"/>
    <property type="match status" value="1"/>
</dbReference>
<dbReference type="CDD" id="cd08278">
    <property type="entry name" value="benzyl_alcohol_DH"/>
    <property type="match status" value="1"/>
</dbReference>
<organism evidence="8 9">
    <name type="scientific">Erythrobacter westpacificensis</name>
    <dbReference type="NCBI Taxonomy" id="1055231"/>
    <lineage>
        <taxon>Bacteria</taxon>
        <taxon>Pseudomonadati</taxon>
        <taxon>Pseudomonadota</taxon>
        <taxon>Alphaproteobacteria</taxon>
        <taxon>Sphingomonadales</taxon>
        <taxon>Erythrobacteraceae</taxon>
        <taxon>Erythrobacter/Porphyrobacter group</taxon>
        <taxon>Erythrobacter</taxon>
    </lineage>
</organism>
<comment type="similarity">
    <text evidence="2 6">Belongs to the zinc-containing alcohol dehydrogenase family.</text>
</comment>
<dbReference type="Pfam" id="PF08240">
    <property type="entry name" value="ADH_N"/>
    <property type="match status" value="1"/>
</dbReference>
<dbReference type="PROSITE" id="PS00059">
    <property type="entry name" value="ADH_ZINC"/>
    <property type="match status" value="1"/>
</dbReference>
<dbReference type="Gene3D" id="3.90.180.10">
    <property type="entry name" value="Medium-chain alcohol dehydrogenases, catalytic domain"/>
    <property type="match status" value="1"/>
</dbReference>
<feature type="domain" description="Enoyl reductase (ER)" evidence="7">
    <location>
        <begin position="11"/>
        <end position="364"/>
    </location>
</feature>
<evidence type="ECO:0000256" key="1">
    <source>
        <dbReference type="ARBA" id="ARBA00001947"/>
    </source>
</evidence>
<dbReference type="InterPro" id="IPR011032">
    <property type="entry name" value="GroES-like_sf"/>
</dbReference>
<dbReference type="EMBL" id="BAABHV010000006">
    <property type="protein sequence ID" value="GAA5049271.1"/>
    <property type="molecule type" value="Genomic_DNA"/>
</dbReference>
<dbReference type="InterPro" id="IPR036291">
    <property type="entry name" value="NAD(P)-bd_dom_sf"/>
</dbReference>